<gene>
    <name evidence="1" type="ORF">CIP107547_01859</name>
</gene>
<dbReference type="EMBL" id="CADDAV010000021">
    <property type="protein sequence ID" value="CAB0613100.1"/>
    <property type="molecule type" value="Genomic_DNA"/>
</dbReference>
<evidence type="ECO:0000313" key="2">
    <source>
        <dbReference type="Proteomes" id="UP000480222"/>
    </source>
</evidence>
<comment type="caution">
    <text evidence="1">The sequence shown here is derived from an EMBL/GenBank/DDBJ whole genome shotgun (WGS) entry which is preliminary data.</text>
</comment>
<proteinExistence type="predicted"/>
<reference evidence="1 2" key="1">
    <citation type="submission" date="2020-02" db="EMBL/GenBank/DDBJ databases">
        <authorList>
            <person name="Brisse S."/>
        </authorList>
    </citation>
    <scope>NUCLEOTIDE SEQUENCE [LARGE SCALE GENOMIC DNA]</scope>
    <source>
        <strain evidence="1">CIP107547</strain>
    </source>
</reference>
<sequence length="307" mass="34861">MGRRVLTVSEVTFRQKGNPKGKSFEPADLDGADLLEVFGDWIKNLSSDDTKDDVQQKFLKVSDSKLVAERVLFLQVSIGSYGEDGEVIEVETERVTARFSENEVPVGENRLLLFVPKRGTKAYLFSEESTRGSSGRIILKRFKKYFGEYSTKVLCEFQSVVESEAWIEAAKLKEVEVRVEGRSTDVDGNIVETGTLCHIARPKKRKFFSSDLLGKLRDKKNISKVVGVGELVEDPEVYVTMVHNNRQKKFELGDIEAPLVREVLNDSNEPVLTDTEILARCEERVMEFCKRLGNDWEHSWSRALAKE</sequence>
<evidence type="ECO:0000313" key="1">
    <source>
        <dbReference type="EMBL" id="CAB0613100.1"/>
    </source>
</evidence>
<dbReference type="AlphaFoldDB" id="A0A811G6Q4"/>
<protein>
    <submittedName>
        <fullName evidence="1">Uncharacterized protein</fullName>
    </submittedName>
</protein>
<dbReference type="Proteomes" id="UP000480222">
    <property type="component" value="Unassembled WGS sequence"/>
</dbReference>
<organism evidence="1 2">
    <name type="scientific">Corynebacterium diphtheriae</name>
    <dbReference type="NCBI Taxonomy" id="1717"/>
    <lineage>
        <taxon>Bacteria</taxon>
        <taxon>Bacillati</taxon>
        <taxon>Actinomycetota</taxon>
        <taxon>Actinomycetes</taxon>
        <taxon>Mycobacteriales</taxon>
        <taxon>Corynebacteriaceae</taxon>
        <taxon>Corynebacterium</taxon>
    </lineage>
</organism>
<accession>A0A811G6Q4</accession>
<name>A0A811G6Q4_CORDP</name>
<dbReference type="RefSeq" id="WP_070798870.1">
    <property type="nucleotide sequence ID" value="NZ_CP040520.1"/>
</dbReference>